<organism evidence="1 2">
    <name type="scientific">Nocardioides zhouii</name>
    <dbReference type="NCBI Taxonomy" id="1168729"/>
    <lineage>
        <taxon>Bacteria</taxon>
        <taxon>Bacillati</taxon>
        <taxon>Actinomycetota</taxon>
        <taxon>Actinomycetes</taxon>
        <taxon>Propionibacteriales</taxon>
        <taxon>Nocardioidaceae</taxon>
        <taxon>Nocardioides</taxon>
    </lineage>
</organism>
<dbReference type="EMBL" id="SDWV01000011">
    <property type="protein sequence ID" value="RYC10550.1"/>
    <property type="molecule type" value="Genomic_DNA"/>
</dbReference>
<gene>
    <name evidence="1" type="ORF">EUA94_12185</name>
</gene>
<dbReference type="AlphaFoldDB" id="A0A4Q2T0Y0"/>
<keyword evidence="2" id="KW-1185">Reference proteome</keyword>
<protein>
    <submittedName>
        <fullName evidence="1">Uncharacterized protein</fullName>
    </submittedName>
</protein>
<dbReference type="RefSeq" id="WP_129427152.1">
    <property type="nucleotide sequence ID" value="NZ_SDWV01000011.1"/>
</dbReference>
<accession>A0A4Q2T0Y0</accession>
<dbReference type="Proteomes" id="UP000291101">
    <property type="component" value="Unassembled WGS sequence"/>
</dbReference>
<comment type="caution">
    <text evidence="1">The sequence shown here is derived from an EMBL/GenBank/DDBJ whole genome shotgun (WGS) entry which is preliminary data.</text>
</comment>
<name>A0A4Q2T0Y0_9ACTN</name>
<sequence>MTNSDQQILDASVRLCKNDDDGRGVTVAEGFDVAELVSGLMAKAPTPGERRAIALLADAGMFDSRDFRRTCVRPRAEGVAWRRVREMWVVMSETDPRRGLLEDSTEMVALANSRPPESLEDLQIRIDVDGVDGITLAAWLDVYAADSRDPSPYLVHIDRCLARLVARFECTTCGRPAVALDDDDMPVCATCKKENN</sequence>
<evidence type="ECO:0000313" key="1">
    <source>
        <dbReference type="EMBL" id="RYC10550.1"/>
    </source>
</evidence>
<reference evidence="1 2" key="1">
    <citation type="submission" date="2019-01" db="EMBL/GenBank/DDBJ databases">
        <title>Novel species of Nocardioides.</title>
        <authorList>
            <person name="Liu Q."/>
            <person name="X Y.-H."/>
        </authorList>
    </citation>
    <scope>NUCLEOTIDE SEQUENCE [LARGE SCALE GENOMIC DNA]</scope>
    <source>
        <strain evidence="1 2">HLT2-9</strain>
    </source>
</reference>
<proteinExistence type="predicted"/>
<evidence type="ECO:0000313" key="2">
    <source>
        <dbReference type="Proteomes" id="UP000291101"/>
    </source>
</evidence>